<name>A0AAV2MJ28_KNICA</name>
<dbReference type="Proteomes" id="UP001497482">
    <property type="component" value="Chromosome 8"/>
</dbReference>
<evidence type="ECO:0000313" key="1">
    <source>
        <dbReference type="EMBL" id="CAL1613315.1"/>
    </source>
</evidence>
<sequence>MSSRAITVVAAGKSRDFDCNGHIQLFPSGLKQPQKLWVEEDGESGIGSTLDLSSSFESSRQHTNTLFSSS</sequence>
<dbReference type="AlphaFoldDB" id="A0AAV2MJ28"/>
<accession>A0AAV2MJ28</accession>
<dbReference type="EMBL" id="OZ035830">
    <property type="protein sequence ID" value="CAL1613315.1"/>
    <property type="molecule type" value="Genomic_DNA"/>
</dbReference>
<organism evidence="1 2">
    <name type="scientific">Knipowitschia caucasica</name>
    <name type="common">Caucasian dwarf goby</name>
    <name type="synonym">Pomatoschistus caucasicus</name>
    <dbReference type="NCBI Taxonomy" id="637954"/>
    <lineage>
        <taxon>Eukaryota</taxon>
        <taxon>Metazoa</taxon>
        <taxon>Chordata</taxon>
        <taxon>Craniata</taxon>
        <taxon>Vertebrata</taxon>
        <taxon>Euteleostomi</taxon>
        <taxon>Actinopterygii</taxon>
        <taxon>Neopterygii</taxon>
        <taxon>Teleostei</taxon>
        <taxon>Neoteleostei</taxon>
        <taxon>Acanthomorphata</taxon>
        <taxon>Gobiaria</taxon>
        <taxon>Gobiiformes</taxon>
        <taxon>Gobioidei</taxon>
        <taxon>Gobiidae</taxon>
        <taxon>Gobiinae</taxon>
        <taxon>Knipowitschia</taxon>
    </lineage>
</organism>
<gene>
    <name evidence="1" type="ORF">KC01_LOCUS39550</name>
</gene>
<protein>
    <submittedName>
        <fullName evidence="1">Uncharacterized protein</fullName>
    </submittedName>
</protein>
<evidence type="ECO:0000313" key="2">
    <source>
        <dbReference type="Proteomes" id="UP001497482"/>
    </source>
</evidence>
<reference evidence="1 2" key="1">
    <citation type="submission" date="2024-04" db="EMBL/GenBank/DDBJ databases">
        <authorList>
            <person name="Waldvogel A.-M."/>
            <person name="Schoenle A."/>
        </authorList>
    </citation>
    <scope>NUCLEOTIDE SEQUENCE [LARGE SCALE GENOMIC DNA]</scope>
</reference>
<keyword evidence="2" id="KW-1185">Reference proteome</keyword>
<proteinExistence type="predicted"/>